<dbReference type="GO" id="GO:0005524">
    <property type="term" value="F:ATP binding"/>
    <property type="evidence" value="ECO:0007669"/>
    <property type="project" value="InterPro"/>
</dbReference>
<feature type="domain" description="Pleiotropic ABC efflux transporter N-terminal" evidence="2">
    <location>
        <begin position="25"/>
        <end position="74"/>
    </location>
</feature>
<organism evidence="3 4">
    <name type="scientific">Acacia crassicarpa</name>
    <name type="common">northern wattle</name>
    <dbReference type="NCBI Taxonomy" id="499986"/>
    <lineage>
        <taxon>Eukaryota</taxon>
        <taxon>Viridiplantae</taxon>
        <taxon>Streptophyta</taxon>
        <taxon>Embryophyta</taxon>
        <taxon>Tracheophyta</taxon>
        <taxon>Spermatophyta</taxon>
        <taxon>Magnoliopsida</taxon>
        <taxon>eudicotyledons</taxon>
        <taxon>Gunneridae</taxon>
        <taxon>Pentapetalae</taxon>
        <taxon>rosids</taxon>
        <taxon>fabids</taxon>
        <taxon>Fabales</taxon>
        <taxon>Fabaceae</taxon>
        <taxon>Caesalpinioideae</taxon>
        <taxon>mimosoid clade</taxon>
        <taxon>Acacieae</taxon>
        <taxon>Acacia</taxon>
    </lineage>
</organism>
<dbReference type="Pfam" id="PF00005">
    <property type="entry name" value="ABC_tran"/>
    <property type="match status" value="1"/>
</dbReference>
<evidence type="ECO:0000313" key="4">
    <source>
        <dbReference type="Proteomes" id="UP001293593"/>
    </source>
</evidence>
<dbReference type="PANTHER" id="PTHR48040:SF60">
    <property type="entry name" value="ABC TRANSPORTER DOMAIN-CONTAINING PROTEIN"/>
    <property type="match status" value="1"/>
</dbReference>
<accession>A0AAE1TD52</accession>
<proteinExistence type="predicted"/>
<dbReference type="GO" id="GO:0016887">
    <property type="term" value="F:ATP hydrolysis activity"/>
    <property type="evidence" value="ECO:0007669"/>
    <property type="project" value="InterPro"/>
</dbReference>
<dbReference type="Gene3D" id="3.40.50.300">
    <property type="entry name" value="P-loop containing nucleotide triphosphate hydrolases"/>
    <property type="match status" value="1"/>
</dbReference>
<evidence type="ECO:0000259" key="2">
    <source>
        <dbReference type="Pfam" id="PF14510"/>
    </source>
</evidence>
<dbReference type="PANTHER" id="PTHR48040">
    <property type="entry name" value="PLEIOTROPIC DRUG RESISTANCE PROTEIN 1-LIKE ISOFORM X1"/>
    <property type="match status" value="1"/>
</dbReference>
<sequence length="186" mass="21161">MSGEEEKEEKLEKRLLLDIVLNNVKQDHDKFLRRLKDRIDKVEIEIPTIEVRFEHLNVEGDTYIGTRALPTLLNSTMNAIENVLGLIKVFPSKKRAVNILQDVSGILKPSRMTLLLGPPGSGKTTLLQTLSNKSDKDLRVSGRITYCGRELSEFVPQRTCAYISQHDFHHGEMTVRETLDFSGRCL</sequence>
<dbReference type="AlphaFoldDB" id="A0AAE1TD52"/>
<dbReference type="InterPro" id="IPR027417">
    <property type="entry name" value="P-loop_NTPase"/>
</dbReference>
<dbReference type="SUPFAM" id="SSF52540">
    <property type="entry name" value="P-loop containing nucleoside triphosphate hydrolases"/>
    <property type="match status" value="1"/>
</dbReference>
<feature type="domain" description="ABC transporter" evidence="1">
    <location>
        <begin position="100"/>
        <end position="178"/>
    </location>
</feature>
<name>A0AAE1TD52_9FABA</name>
<dbReference type="Proteomes" id="UP001293593">
    <property type="component" value="Unassembled WGS sequence"/>
</dbReference>
<dbReference type="InterPro" id="IPR029481">
    <property type="entry name" value="ABC_trans_N"/>
</dbReference>
<keyword evidence="4" id="KW-1185">Reference proteome</keyword>
<dbReference type="InterPro" id="IPR003439">
    <property type="entry name" value="ABC_transporter-like_ATP-bd"/>
</dbReference>
<reference evidence="3" key="1">
    <citation type="submission" date="2023-10" db="EMBL/GenBank/DDBJ databases">
        <title>Chromosome-level genome of the transformable northern wattle, Acacia crassicarpa.</title>
        <authorList>
            <person name="Massaro I."/>
            <person name="Sinha N.R."/>
            <person name="Poethig S."/>
            <person name="Leichty A.R."/>
        </authorList>
    </citation>
    <scope>NUCLEOTIDE SEQUENCE</scope>
    <source>
        <strain evidence="3">Acra3RX</strain>
        <tissue evidence="3">Leaf</tissue>
    </source>
</reference>
<evidence type="ECO:0000313" key="3">
    <source>
        <dbReference type="EMBL" id="KAK4279544.1"/>
    </source>
</evidence>
<dbReference type="Pfam" id="PF14510">
    <property type="entry name" value="ABC_trans_N"/>
    <property type="match status" value="1"/>
</dbReference>
<comment type="caution">
    <text evidence="3">The sequence shown here is derived from an EMBL/GenBank/DDBJ whole genome shotgun (WGS) entry which is preliminary data.</text>
</comment>
<protein>
    <submittedName>
        <fullName evidence="3">Uncharacterized protein</fullName>
    </submittedName>
</protein>
<gene>
    <name evidence="3" type="ORF">QN277_011311</name>
</gene>
<dbReference type="EMBL" id="JAWXYG010000002">
    <property type="protein sequence ID" value="KAK4279544.1"/>
    <property type="molecule type" value="Genomic_DNA"/>
</dbReference>
<evidence type="ECO:0000259" key="1">
    <source>
        <dbReference type="Pfam" id="PF00005"/>
    </source>
</evidence>